<evidence type="ECO:0000313" key="2">
    <source>
        <dbReference type="EMBL" id="EJC97731.1"/>
    </source>
</evidence>
<dbReference type="Proteomes" id="UP000053630">
    <property type="component" value="Unassembled WGS sequence"/>
</dbReference>
<dbReference type="GeneID" id="18675849"/>
<feature type="compositionally biased region" description="Basic and acidic residues" evidence="1">
    <location>
        <begin position="217"/>
        <end position="235"/>
    </location>
</feature>
<protein>
    <submittedName>
        <fullName evidence="2">Uncharacterized protein</fullName>
    </submittedName>
</protein>
<reference evidence="3" key="1">
    <citation type="journal article" date="2012" name="Science">
        <title>The Paleozoic origin of enzymatic lignin decomposition reconstructed from 31 fungal genomes.</title>
        <authorList>
            <person name="Floudas D."/>
            <person name="Binder M."/>
            <person name="Riley R."/>
            <person name="Barry K."/>
            <person name="Blanchette R.A."/>
            <person name="Henrissat B."/>
            <person name="Martinez A.T."/>
            <person name="Otillar R."/>
            <person name="Spatafora J.W."/>
            <person name="Yadav J.S."/>
            <person name="Aerts A."/>
            <person name="Benoit I."/>
            <person name="Boyd A."/>
            <person name="Carlson A."/>
            <person name="Copeland A."/>
            <person name="Coutinho P.M."/>
            <person name="de Vries R.P."/>
            <person name="Ferreira P."/>
            <person name="Findley K."/>
            <person name="Foster B."/>
            <person name="Gaskell J."/>
            <person name="Glotzer D."/>
            <person name="Gorecki P."/>
            <person name="Heitman J."/>
            <person name="Hesse C."/>
            <person name="Hori C."/>
            <person name="Igarashi K."/>
            <person name="Jurgens J.A."/>
            <person name="Kallen N."/>
            <person name="Kersten P."/>
            <person name="Kohler A."/>
            <person name="Kuees U."/>
            <person name="Kumar T.K.A."/>
            <person name="Kuo A."/>
            <person name="LaButti K."/>
            <person name="Larrondo L.F."/>
            <person name="Lindquist E."/>
            <person name="Ling A."/>
            <person name="Lombard V."/>
            <person name="Lucas S."/>
            <person name="Lundell T."/>
            <person name="Martin R."/>
            <person name="McLaughlin D.J."/>
            <person name="Morgenstern I."/>
            <person name="Morin E."/>
            <person name="Murat C."/>
            <person name="Nagy L.G."/>
            <person name="Nolan M."/>
            <person name="Ohm R.A."/>
            <person name="Patyshakuliyeva A."/>
            <person name="Rokas A."/>
            <person name="Ruiz-Duenas F.J."/>
            <person name="Sabat G."/>
            <person name="Salamov A."/>
            <person name="Samejima M."/>
            <person name="Schmutz J."/>
            <person name="Slot J.C."/>
            <person name="St John F."/>
            <person name="Stenlid J."/>
            <person name="Sun H."/>
            <person name="Sun S."/>
            <person name="Syed K."/>
            <person name="Tsang A."/>
            <person name="Wiebenga A."/>
            <person name="Young D."/>
            <person name="Pisabarro A."/>
            <person name="Eastwood D.C."/>
            <person name="Martin F."/>
            <person name="Cullen D."/>
            <person name="Grigoriev I.V."/>
            <person name="Hibbett D.S."/>
        </authorList>
    </citation>
    <scope>NUCLEOTIDE SEQUENCE [LARGE SCALE GENOMIC DNA]</scope>
    <source>
        <strain evidence="3">MF3/22</strain>
    </source>
</reference>
<dbReference type="EMBL" id="JH717985">
    <property type="protein sequence ID" value="EJC97731.1"/>
    <property type="molecule type" value="Genomic_DNA"/>
</dbReference>
<gene>
    <name evidence="2" type="ORF">FOMMEDRAFT_162539</name>
</gene>
<feature type="region of interest" description="Disordered" evidence="1">
    <location>
        <begin position="1"/>
        <end position="47"/>
    </location>
</feature>
<organism evidence="2 3">
    <name type="scientific">Fomitiporia mediterranea (strain MF3/22)</name>
    <name type="common">Grapevine white-rot fungus</name>
    <dbReference type="NCBI Taxonomy" id="694068"/>
    <lineage>
        <taxon>Eukaryota</taxon>
        <taxon>Fungi</taxon>
        <taxon>Dikarya</taxon>
        <taxon>Basidiomycota</taxon>
        <taxon>Agaricomycotina</taxon>
        <taxon>Agaricomycetes</taxon>
        <taxon>Hymenochaetales</taxon>
        <taxon>Hymenochaetaceae</taxon>
        <taxon>Fomitiporia</taxon>
    </lineage>
</organism>
<evidence type="ECO:0000256" key="1">
    <source>
        <dbReference type="SAM" id="MobiDB-lite"/>
    </source>
</evidence>
<dbReference type="RefSeq" id="XP_007271958.1">
    <property type="nucleotide sequence ID" value="XM_007271896.1"/>
</dbReference>
<sequence>MAGDRKRGVADAQGEPSCVQYHTYTPHPALTRSSSSQRRNESRSHLQCGGDSFKTYTYDLNNDDEDELVSIHACFWAVEGAVQHEASFEIFTGKLPCTADAISQTETREHSEIIEPTDEPSNMKLDKSERLPNETPTQEAQVTRDLVIGNCIYDRNLHKLLVHPCPCGSLPANIPSPTTPAETRATRRGRRGAKGRRRSTPAITRIFVIRSSVERHIEADSEAPTRTDLDTDKPGIRVGDTTPDGFC</sequence>
<feature type="region of interest" description="Disordered" evidence="1">
    <location>
        <begin position="176"/>
        <end position="200"/>
    </location>
</feature>
<keyword evidence="3" id="KW-1185">Reference proteome</keyword>
<feature type="region of interest" description="Disordered" evidence="1">
    <location>
        <begin position="106"/>
        <end position="139"/>
    </location>
</feature>
<feature type="region of interest" description="Disordered" evidence="1">
    <location>
        <begin position="217"/>
        <end position="247"/>
    </location>
</feature>
<dbReference type="KEGG" id="fme:FOMMEDRAFT_162539"/>
<proteinExistence type="predicted"/>
<dbReference type="AlphaFoldDB" id="R7SGB1"/>
<feature type="compositionally biased region" description="Basic residues" evidence="1">
    <location>
        <begin position="186"/>
        <end position="199"/>
    </location>
</feature>
<evidence type="ECO:0000313" key="3">
    <source>
        <dbReference type="Proteomes" id="UP000053630"/>
    </source>
</evidence>
<name>R7SGB1_FOMME</name>
<accession>R7SGB1</accession>